<evidence type="ECO:0000313" key="1">
    <source>
        <dbReference type="EMBL" id="OCH89575.1"/>
    </source>
</evidence>
<accession>A0A8E2DIQ6</accession>
<dbReference type="AlphaFoldDB" id="A0A8E2DIQ6"/>
<name>A0A8E2DIQ6_9APHY</name>
<keyword evidence="2" id="KW-1185">Reference proteome</keyword>
<dbReference type="Proteomes" id="UP000250043">
    <property type="component" value="Unassembled WGS sequence"/>
</dbReference>
<proteinExistence type="predicted"/>
<organism evidence="1 2">
    <name type="scientific">Obba rivulosa</name>
    <dbReference type="NCBI Taxonomy" id="1052685"/>
    <lineage>
        <taxon>Eukaryota</taxon>
        <taxon>Fungi</taxon>
        <taxon>Dikarya</taxon>
        <taxon>Basidiomycota</taxon>
        <taxon>Agaricomycotina</taxon>
        <taxon>Agaricomycetes</taxon>
        <taxon>Polyporales</taxon>
        <taxon>Gelatoporiaceae</taxon>
        <taxon>Obba</taxon>
    </lineage>
</organism>
<gene>
    <name evidence="1" type="ORF">OBBRIDRAFT_804637</name>
</gene>
<evidence type="ECO:0000313" key="2">
    <source>
        <dbReference type="Proteomes" id="UP000250043"/>
    </source>
</evidence>
<dbReference type="EMBL" id="KV722424">
    <property type="protein sequence ID" value="OCH89575.1"/>
    <property type="molecule type" value="Genomic_DNA"/>
</dbReference>
<reference evidence="1 2" key="1">
    <citation type="submission" date="2016-07" db="EMBL/GenBank/DDBJ databases">
        <title>Draft genome of the white-rot fungus Obba rivulosa 3A-2.</title>
        <authorList>
            <consortium name="DOE Joint Genome Institute"/>
            <person name="Miettinen O."/>
            <person name="Riley R."/>
            <person name="Acob R."/>
            <person name="Barry K."/>
            <person name="Cullen D."/>
            <person name="De Vries R."/>
            <person name="Hainaut M."/>
            <person name="Hatakka A."/>
            <person name="Henrissat B."/>
            <person name="Hilden K."/>
            <person name="Kuo R."/>
            <person name="Labutti K."/>
            <person name="Lipzen A."/>
            <person name="Makela M.R."/>
            <person name="Sandor L."/>
            <person name="Spatafora J.W."/>
            <person name="Grigoriev I.V."/>
            <person name="Hibbett D.S."/>
        </authorList>
    </citation>
    <scope>NUCLEOTIDE SEQUENCE [LARGE SCALE GENOMIC DNA]</scope>
    <source>
        <strain evidence="1 2">3A-2</strain>
    </source>
</reference>
<sequence length="224" mass="25639">MVLARSMRFNTSTDFNTPHDLRSLGVHILCCLVGGEEVQHSSNRAPTYYDRQMTGDSSISNTAICPPEKQTQSCQQLEGPLTSYELSQLEDEPLYIPPIVRPCHMLFTLPENLTWDEHCDLNRTILDELRSFGFSDPTAEDVKSNPYLAARVVLAIFRTRIPEYHVQLEFADIDHLIALVKENEILRETLAEAVEVETFTRMRCLDHLAADMSHMFMVDYSSRK</sequence>
<protein>
    <submittedName>
        <fullName evidence="1">Uncharacterized protein</fullName>
    </submittedName>
</protein>